<comment type="caution">
    <text evidence="1">The sequence shown here is derived from an EMBL/GenBank/DDBJ whole genome shotgun (WGS) entry which is preliminary data.</text>
</comment>
<dbReference type="EMBL" id="PJCJ01000008">
    <property type="protein sequence ID" value="PLV13585.1"/>
    <property type="molecule type" value="Genomic_DNA"/>
</dbReference>
<reference evidence="1 2" key="1">
    <citation type="submission" date="2017-12" db="EMBL/GenBank/DDBJ databases">
        <title>Detection of the carbapenemase gene blaVIM-5 in members of the Pseudomonas putida group isolated from polluted Nigerian wetlands.</title>
        <authorList>
            <person name="Adelowo O."/>
            <person name="Vollmers J."/>
            <person name="Maeusezahl I."/>
            <person name="Kaster A.-K."/>
            <person name="Mueller J.A."/>
        </authorList>
    </citation>
    <scope>NUCLEOTIDE SEQUENCE [LARGE SCALE GENOMIC DNA]</scope>
    <source>
        <strain evidence="1 2">MR69</strain>
    </source>
</reference>
<evidence type="ECO:0000313" key="2">
    <source>
        <dbReference type="Proteomes" id="UP000234744"/>
    </source>
</evidence>
<proteinExistence type="predicted"/>
<evidence type="ECO:0000313" key="1">
    <source>
        <dbReference type="EMBL" id="PLV13585.1"/>
    </source>
</evidence>
<protein>
    <submittedName>
        <fullName evidence="1">Transporter</fullName>
    </submittedName>
</protein>
<sequence length="321" mass="35903">MTLRTKIGRSHCMRSLSLRVKFGNWWRQPGARAITALLLLLLANRAWCVEVYPGDYTALPPGTNLGVVYYETAERTQSWARGDRQAGDPRLTSRVGIARYIHFMEVNGVLIDPQLVMSYGELDADKDISALGNRSSFGDPAFVTTAWVINDPVKQRYLGITPYVFFPLGNYDKSSVLNLGDNRWRFVLQAGYIQPLIGPLMLDLTADASWFGKNTDCAAACGSATSQTLRQDPLYHLQAAVRWPLAESTTLFVGAGRIFGGETRIDGVDQHNRQATTNMRVGVQQFLSKTTMLSVAYGRDLDIDNGFRETDRLNMRLNFTF</sequence>
<gene>
    <name evidence="1" type="ORF">CXG47_15005</name>
</gene>
<keyword evidence="2" id="KW-1185">Reference proteome</keyword>
<name>A0ABX4TZC7_PSEDL</name>
<dbReference type="InterPro" id="IPR025737">
    <property type="entry name" value="FApF"/>
</dbReference>
<dbReference type="Pfam" id="PF13557">
    <property type="entry name" value="Phenol_MetA_deg"/>
    <property type="match status" value="1"/>
</dbReference>
<dbReference type="Proteomes" id="UP000234744">
    <property type="component" value="Unassembled WGS sequence"/>
</dbReference>
<accession>A0ABX4TZC7</accession>
<organism evidence="1 2">
    <name type="scientific">Pseudomonas plecoglossicida</name>
    <dbReference type="NCBI Taxonomy" id="70775"/>
    <lineage>
        <taxon>Bacteria</taxon>
        <taxon>Pseudomonadati</taxon>
        <taxon>Pseudomonadota</taxon>
        <taxon>Gammaproteobacteria</taxon>
        <taxon>Pseudomonadales</taxon>
        <taxon>Pseudomonadaceae</taxon>
        <taxon>Pseudomonas</taxon>
    </lineage>
</organism>